<dbReference type="InterPro" id="IPR016169">
    <property type="entry name" value="FAD-bd_PCMH_sub2"/>
</dbReference>
<dbReference type="GO" id="GO:0016491">
    <property type="term" value="F:oxidoreductase activity"/>
    <property type="evidence" value="ECO:0007669"/>
    <property type="project" value="UniProtKB-KW"/>
</dbReference>
<evidence type="ECO:0000256" key="2">
    <source>
        <dbReference type="ARBA" id="ARBA00022630"/>
    </source>
</evidence>
<sequence length="485" mass="52538">MYPFALCLLAAVSSVSASTAQTCKTLDAKIPGRVSYPDSTAYNASISSYYSGQERDLNPGCIFRPTSTSEVSQFIKLVTSSGNTQFAVRGGGHTLWPGAANVDGGITVDMRAMNSLSLSEDHKIAHLGAGAVFSDIYPQLTPYNLTVMGGRVPGIGAGGFVTGGGITFLSRKHGFSCDNVYGYEVVLASGKVVYASQSSNSDLWLALKGGSNNFGIITRFDLAAFPLGNMWYSDLSYNYTDSVLSANAKAFSKFMKPANYDSAAMMGMFVYYTNQGFGVSNAMWYVEDVANPKVYDAFTQIPNLGGVSELATVDKVVNDFGQNLPATTGRSYQLTFTFNNPPASVYLQLIQIWEKRITALSKVEGLFIEFLFQPQPVTNGTNMFGLTPGKTDYVLIDMTAAYDNASDDALVESVINDIVKQQRALLKSSKYLVDFIYLNYADISQNVLSTWGAGNLAKLQAVSKKYDPKGVFQTRSPGGYKLFKK</sequence>
<keyword evidence="3" id="KW-0274">FAD</keyword>
<protein>
    <submittedName>
        <fullName evidence="7">FAD-binding domain-containing protein</fullName>
    </submittedName>
</protein>
<keyword evidence="2" id="KW-0285">Flavoprotein</keyword>
<feature type="chain" id="PRO_5001536754" evidence="5">
    <location>
        <begin position="18"/>
        <end position="485"/>
    </location>
</feature>
<dbReference type="InterPro" id="IPR006094">
    <property type="entry name" value="Oxid_FAD_bind_N"/>
</dbReference>
<feature type="domain" description="FAD-binding PCMH-type" evidence="6">
    <location>
        <begin position="55"/>
        <end position="227"/>
    </location>
</feature>
<evidence type="ECO:0000256" key="3">
    <source>
        <dbReference type="ARBA" id="ARBA00022827"/>
    </source>
</evidence>
<dbReference type="AlphaFoldDB" id="A0A024RY17"/>
<dbReference type="PANTHER" id="PTHR42973">
    <property type="entry name" value="BINDING OXIDOREDUCTASE, PUTATIVE (AFU_ORTHOLOGUE AFUA_1G17690)-RELATED"/>
    <property type="match status" value="1"/>
</dbReference>
<dbReference type="Proteomes" id="UP000024376">
    <property type="component" value="Unassembled WGS sequence"/>
</dbReference>
<dbReference type="SUPFAM" id="SSF56176">
    <property type="entry name" value="FAD-binding/transporter-associated domain-like"/>
    <property type="match status" value="1"/>
</dbReference>
<reference evidence="8" key="1">
    <citation type="journal article" date="2013" name="Ind. Biotechnol.">
        <title>Comparative genomics analysis of Trichoderma reesei strains.</title>
        <authorList>
            <person name="Koike H."/>
            <person name="Aerts A."/>
            <person name="LaButti K."/>
            <person name="Grigoriev I.V."/>
            <person name="Baker S.E."/>
        </authorList>
    </citation>
    <scope>NUCLEOTIDE SEQUENCE [LARGE SCALE GENOMIC DNA]</scope>
    <source>
        <strain evidence="8">ATCC 56765 / BCRC 32924 / NRRL 11460 / Rut C-30</strain>
    </source>
</reference>
<dbReference type="InterPro" id="IPR016166">
    <property type="entry name" value="FAD-bd_PCMH"/>
</dbReference>
<dbReference type="PROSITE" id="PS51387">
    <property type="entry name" value="FAD_PCMH"/>
    <property type="match status" value="1"/>
</dbReference>
<dbReference type="PANTHER" id="PTHR42973:SF22">
    <property type="entry name" value="FAD-BINDING PCMH-TYPE DOMAIN-CONTAINING PROTEIN-RELATED"/>
    <property type="match status" value="1"/>
</dbReference>
<organism evidence="7 8">
    <name type="scientific">Hypocrea jecorina (strain ATCC 56765 / BCRC 32924 / NRRL 11460 / Rut C-30)</name>
    <name type="common">Trichoderma reesei</name>
    <dbReference type="NCBI Taxonomy" id="1344414"/>
    <lineage>
        <taxon>Eukaryota</taxon>
        <taxon>Fungi</taxon>
        <taxon>Dikarya</taxon>
        <taxon>Ascomycota</taxon>
        <taxon>Pezizomycotina</taxon>
        <taxon>Sordariomycetes</taxon>
        <taxon>Hypocreomycetidae</taxon>
        <taxon>Hypocreales</taxon>
        <taxon>Hypocreaceae</taxon>
        <taxon>Trichoderma</taxon>
    </lineage>
</organism>
<dbReference type="GO" id="GO:0071949">
    <property type="term" value="F:FAD binding"/>
    <property type="evidence" value="ECO:0007669"/>
    <property type="project" value="InterPro"/>
</dbReference>
<dbReference type="Pfam" id="PF08031">
    <property type="entry name" value="BBE"/>
    <property type="match status" value="1"/>
</dbReference>
<dbReference type="InterPro" id="IPR036318">
    <property type="entry name" value="FAD-bd_PCMH-like_sf"/>
</dbReference>
<keyword evidence="4" id="KW-0560">Oxidoreductase</keyword>
<dbReference type="SMR" id="A0A024RY17"/>
<dbReference type="KEGG" id="trr:M419DRAFT_90855"/>
<evidence type="ECO:0000259" key="6">
    <source>
        <dbReference type="PROSITE" id="PS51387"/>
    </source>
</evidence>
<dbReference type="Pfam" id="PF01565">
    <property type="entry name" value="FAD_binding_4"/>
    <property type="match status" value="1"/>
</dbReference>
<evidence type="ECO:0000256" key="5">
    <source>
        <dbReference type="SAM" id="SignalP"/>
    </source>
</evidence>
<feature type="signal peptide" evidence="5">
    <location>
        <begin position="1"/>
        <end position="17"/>
    </location>
</feature>
<evidence type="ECO:0000313" key="7">
    <source>
        <dbReference type="EMBL" id="ETR97752.1"/>
    </source>
</evidence>
<dbReference type="EMBL" id="KI911168">
    <property type="protein sequence ID" value="ETR97752.1"/>
    <property type="molecule type" value="Genomic_DNA"/>
</dbReference>
<evidence type="ECO:0000256" key="4">
    <source>
        <dbReference type="ARBA" id="ARBA00023002"/>
    </source>
</evidence>
<comment type="similarity">
    <text evidence="1">Belongs to the oxygen-dependent FAD-linked oxidoreductase family.</text>
</comment>
<name>A0A024RY17_HYPJR</name>
<proteinExistence type="inferred from homology"/>
<dbReference type="InterPro" id="IPR012951">
    <property type="entry name" value="BBE"/>
</dbReference>
<evidence type="ECO:0000313" key="8">
    <source>
        <dbReference type="Proteomes" id="UP000024376"/>
    </source>
</evidence>
<keyword evidence="5" id="KW-0732">Signal</keyword>
<accession>A0A024RY17</accession>
<dbReference type="Gene3D" id="3.30.465.10">
    <property type="match status" value="1"/>
</dbReference>
<dbReference type="InterPro" id="IPR050416">
    <property type="entry name" value="FAD-linked_Oxidoreductase"/>
</dbReference>
<gene>
    <name evidence="7" type="ORF">M419DRAFT_90855</name>
</gene>
<dbReference type="HOGENOM" id="CLU_018354_1_2_1"/>
<evidence type="ECO:0000256" key="1">
    <source>
        <dbReference type="ARBA" id="ARBA00005466"/>
    </source>
</evidence>
<dbReference type="OrthoDB" id="2151789at2759"/>